<organism evidence="2 3">
    <name type="scientific">Candidatus Reconcilbacillus cellulovorans</name>
    <dbReference type="NCBI Taxonomy" id="1906605"/>
    <lineage>
        <taxon>Bacteria</taxon>
        <taxon>Bacillati</taxon>
        <taxon>Bacillota</taxon>
        <taxon>Bacilli</taxon>
        <taxon>Bacillales</taxon>
        <taxon>Paenibacillaceae</taxon>
        <taxon>Candidatus Reconcilbacillus</taxon>
    </lineage>
</organism>
<reference evidence="2 3" key="1">
    <citation type="submission" date="2016-12" db="EMBL/GenBank/DDBJ databases">
        <title>Candidatus Reconcilibacillus cellulovorans genome.</title>
        <authorList>
            <person name="Kolinko S."/>
            <person name="Wu Y.-W."/>
            <person name="Tachea F."/>
            <person name="Denzel E."/>
            <person name="Hiras J."/>
            <person name="Baecker N."/>
            <person name="Chan L.J."/>
            <person name="Eichorst S.A."/>
            <person name="Frey D."/>
            <person name="Adams P.D."/>
            <person name="Pray T."/>
            <person name="Tanjore D."/>
            <person name="Petzold C.J."/>
            <person name="Gladden J.M."/>
            <person name="Simmons B.A."/>
            <person name="Singer S.W."/>
        </authorList>
    </citation>
    <scope>NUCLEOTIDE SEQUENCE [LARGE SCALE GENOMIC DNA]</scope>
    <source>
        <strain evidence="2">JTherm</strain>
    </source>
</reference>
<protein>
    <recommendedName>
        <fullName evidence="4">Type II secretion system protein GspF domain-containing protein</fullName>
    </recommendedName>
</protein>
<keyword evidence="1" id="KW-0812">Transmembrane</keyword>
<feature type="transmembrane region" description="Helical" evidence="1">
    <location>
        <begin position="69"/>
        <end position="89"/>
    </location>
</feature>
<evidence type="ECO:0000256" key="1">
    <source>
        <dbReference type="SAM" id="Phobius"/>
    </source>
</evidence>
<comment type="caution">
    <text evidence="2">The sequence shown here is derived from an EMBL/GenBank/DDBJ whole genome shotgun (WGS) entry which is preliminary data.</text>
</comment>
<proteinExistence type="predicted"/>
<dbReference type="Proteomes" id="UP000243688">
    <property type="component" value="Unassembled WGS sequence"/>
</dbReference>
<sequence>MTVTYLKWALYVVTLFGLFGAVFPSFKPIYRQSRLLVKKTTQQAKHSFVYRHLDQLLYLARGTKSVNRYLYIAGGLFVGTFTVTFLISADMPIRGNIFVRENLSIGTAQTQFLFAALSAVIAVVMQYVILRILAFFRQRKAGYDLLIVVKTLPQFSELSIEQALLLTADQIGRGNLLQKPLRMLSYVLSSYNKPSELEQETQRFISAVGTTFAVAFISDIVYAHQTGTPWHESMFALGDAMELRLSFILDAQKNMSDAIHTGLWGNAVSLIGICGGLVWLLGWPVYASLQFRTASNMLLFMVTLISILAAMIVSLYLIKPALDYK</sequence>
<dbReference type="EMBL" id="MOXJ01000039">
    <property type="protein sequence ID" value="PDO09453.1"/>
    <property type="molecule type" value="Genomic_DNA"/>
</dbReference>
<evidence type="ECO:0000313" key="2">
    <source>
        <dbReference type="EMBL" id="PDO09453.1"/>
    </source>
</evidence>
<keyword evidence="1" id="KW-1133">Transmembrane helix</keyword>
<accession>A0A2A6DXJ5</accession>
<keyword evidence="1" id="KW-0472">Membrane</keyword>
<evidence type="ECO:0008006" key="4">
    <source>
        <dbReference type="Google" id="ProtNLM"/>
    </source>
</evidence>
<feature type="transmembrane region" description="Helical" evidence="1">
    <location>
        <begin position="298"/>
        <end position="318"/>
    </location>
</feature>
<feature type="transmembrane region" description="Helical" evidence="1">
    <location>
        <begin position="6"/>
        <end position="26"/>
    </location>
</feature>
<dbReference type="AlphaFoldDB" id="A0A2A6DXJ5"/>
<feature type="transmembrane region" description="Helical" evidence="1">
    <location>
        <begin position="263"/>
        <end position="286"/>
    </location>
</feature>
<feature type="transmembrane region" description="Helical" evidence="1">
    <location>
        <begin position="109"/>
        <end position="130"/>
    </location>
</feature>
<gene>
    <name evidence="2" type="ORF">BLM47_12565</name>
</gene>
<evidence type="ECO:0000313" key="3">
    <source>
        <dbReference type="Proteomes" id="UP000243688"/>
    </source>
</evidence>
<name>A0A2A6DXJ5_9BACL</name>